<organism evidence="1 2">
    <name type="scientific">Violaceomyces palustris</name>
    <dbReference type="NCBI Taxonomy" id="1673888"/>
    <lineage>
        <taxon>Eukaryota</taxon>
        <taxon>Fungi</taxon>
        <taxon>Dikarya</taxon>
        <taxon>Basidiomycota</taxon>
        <taxon>Ustilaginomycotina</taxon>
        <taxon>Ustilaginomycetes</taxon>
        <taxon>Violaceomycetales</taxon>
        <taxon>Violaceomycetaceae</taxon>
        <taxon>Violaceomyces</taxon>
    </lineage>
</organism>
<gene>
    <name evidence="1" type="ORF">IE53DRAFT_368869</name>
</gene>
<dbReference type="Proteomes" id="UP000245626">
    <property type="component" value="Unassembled WGS sequence"/>
</dbReference>
<keyword evidence="2" id="KW-1185">Reference proteome</keyword>
<protein>
    <submittedName>
        <fullName evidence="1">Uncharacterized protein</fullName>
    </submittedName>
</protein>
<name>A0ACD0NXC7_9BASI</name>
<accession>A0ACD0NXC7</accession>
<dbReference type="EMBL" id="KZ819927">
    <property type="protein sequence ID" value="PWN50480.1"/>
    <property type="molecule type" value="Genomic_DNA"/>
</dbReference>
<proteinExistence type="predicted"/>
<evidence type="ECO:0000313" key="1">
    <source>
        <dbReference type="EMBL" id="PWN50480.1"/>
    </source>
</evidence>
<sequence length="1519" mass="160058">MASGHSNAGVCGGNGGSQASHARVNQPLFSKSRARQIQADEGISTSPYRPPGSHEADPPLPSISDPGAKGGAVRGRARAGTLPSSWGNAAPLNLAFDDTEGSSGSPQASSHERGQLRRSDEGGSFLGRGSMSAIPPASALFERDPLNFSAGLPHMADASEESPFGQSQANRLRSGSLTLSSSGLSSNPFGPSIFSSNWQPSRSGLSGVSMMASEEASVQDAIVHLGHSQPGQDELGPRDSFDGSSTLDYLGLADITPKQLKQTFSPLRLSSSNFTNMRNRASTLASAVRPRPTIFDGRTRSSSFLPGVQAEGGMEHEDERADMVSDFASPSQSGTHTPMSLGHHASLASAALHNRLGQLSSDTASSGSRPRAISMGVLDAPIIQHSEPSPPPSATFPVDVDMEQIRNYAISNNIDPIAFLQFAEANGYSGPRSAAAGISGSASASSSASLGGNAAGMGRNRAGTIAAMGGPGGRQRTEQELSRMMQLASLSNQRASKLSSYPQSPGKDLGPSTPVESMTPTTPGGVSSPSLMRHSGSVSGPPSTPGGGGGGGNQPSRSLWIGGLDAATTAQELMHVFAPYGAIESLRLLPEKECGFVNFVDVQDAIKAKDDVMNRLGGRIGTGTTSPNGTVKIGYGKIDSAPQAPPSAGAAFKGGSSPKFESAGLDGMPGTPGETNGQPTRALWIGSIPASTTPATLLSIFSPFGPIESARILTHKNCGFINFERVEDAFRARKSLNGRDVLGSEVGAVRIGFAKVPVKNVEGLPADHATPEFAAAVDALASLRGAGPVSAEQQALGGNLENYRSNMVLSLLQQHEASPPKQPRQRSPLSQDTSLHIQSAPAKSSTFPHHTPSSTNSIVPSSDKGGVPLPPEMRPKATITDQQLMMRELSEGDPNVDGDVGAVANYRGPTTYYTKIPLVSEVLASRRFDTTRLRDIRKSLDGGCPQAEADRIASDFLPDIVDLSSDYIGNTVVQKFFELCSEATKQSLLEALAPHLAMIGTHKNGTWAAQKIIDCARTDVQRELIAKHLRPYVPPLLLDQFGNYVAQCVLPFGSPQSDFLFDAMIDRCWEIAQGRFGARSMRACLENSLVTKLQQKRVAIAIILNSVPLATSPNGALLLTWLLDTSGLSGRYRLLAPRFAPHLSHLCTHKLASLTVLRIVNQRSDPTASAIILQALFDPGRRQQLEEILLDQVHGSQFITKVLASPSLDPQAGPRFAEVITRMLQDHKLVNVPAYRRLAEDLGLPVPPQLTPMSTQPHLDAPMPLNAGLGPARPGGAPLYGGLLPPGSGGPPYSDGIMDLNVMIAQMSLQQRQAQDNGGRSGAAVQARLPPNVGQPSLMNMPALPFGVLPPPPPPPLPPLQQEQQQQPSLPQPPSAGSSSMGSSLRVETQNGPGMDFHSSTRLRSPQSDAFNPWANTVLPLNTSPEYGHVPASLSPSASSTARVYPPISPNSAAGASRRRVESTHSTNGYLNGSVVDRGNNGGVPVDLRPGDYMEGNYRQYPQPSPPPRHYASHSRQPF</sequence>
<reference evidence="1 2" key="1">
    <citation type="journal article" date="2018" name="Mol. Biol. Evol.">
        <title>Broad Genomic Sampling Reveals a Smut Pathogenic Ancestry of the Fungal Clade Ustilaginomycotina.</title>
        <authorList>
            <person name="Kijpornyongpan T."/>
            <person name="Mondo S.J."/>
            <person name="Barry K."/>
            <person name="Sandor L."/>
            <person name="Lee J."/>
            <person name="Lipzen A."/>
            <person name="Pangilinan J."/>
            <person name="LaButti K."/>
            <person name="Hainaut M."/>
            <person name="Henrissat B."/>
            <person name="Grigoriev I.V."/>
            <person name="Spatafora J.W."/>
            <person name="Aime M.C."/>
        </authorList>
    </citation>
    <scope>NUCLEOTIDE SEQUENCE [LARGE SCALE GENOMIC DNA]</scope>
    <source>
        <strain evidence="1 2">SA 807</strain>
    </source>
</reference>
<evidence type="ECO:0000313" key="2">
    <source>
        <dbReference type="Proteomes" id="UP000245626"/>
    </source>
</evidence>